<dbReference type="PROSITE" id="PS51194">
    <property type="entry name" value="HELICASE_CTER"/>
    <property type="match status" value="1"/>
</dbReference>
<dbReference type="InterPro" id="IPR001005">
    <property type="entry name" value="SANT/Myb"/>
</dbReference>
<dbReference type="GO" id="GO:0140658">
    <property type="term" value="F:ATP-dependent chromatin remodeler activity"/>
    <property type="evidence" value="ECO:0007669"/>
    <property type="project" value="TreeGrafter"/>
</dbReference>
<dbReference type="PANTHER" id="PTHR45623">
    <property type="entry name" value="CHROMODOMAIN-HELICASE-DNA-BINDING PROTEIN 3-RELATED-RELATED"/>
    <property type="match status" value="1"/>
</dbReference>
<dbReference type="InterPro" id="IPR049730">
    <property type="entry name" value="SNF2/RAD54-like_C"/>
</dbReference>
<dbReference type="SMART" id="SM00487">
    <property type="entry name" value="DEXDc"/>
    <property type="match status" value="1"/>
</dbReference>
<dbReference type="GO" id="GO:0005634">
    <property type="term" value="C:nucleus"/>
    <property type="evidence" value="ECO:0007669"/>
    <property type="project" value="UniProtKB-SubCell"/>
</dbReference>
<dbReference type="EMBL" id="QCYY01002194">
    <property type="protein sequence ID" value="ROT72181.1"/>
    <property type="molecule type" value="Genomic_DNA"/>
</dbReference>
<dbReference type="FunFam" id="1.20.5.1190:FF:000002">
    <property type="entry name" value="SWI/SNF-related matrix-associated actin-dependent regulator of chromatin subfamily A member"/>
    <property type="match status" value="1"/>
</dbReference>
<feature type="region of interest" description="Disordered" evidence="9">
    <location>
        <begin position="815"/>
        <end position="855"/>
    </location>
</feature>
<feature type="domain" description="Helicase C-terminal" evidence="11">
    <location>
        <begin position="357"/>
        <end position="508"/>
    </location>
</feature>
<comment type="similarity">
    <text evidence="2">Belongs to the SNF2/RAD54 helicase family. ISWI subfamily.</text>
</comment>
<dbReference type="FunFam" id="1.10.10.60:FF:000049">
    <property type="entry name" value="SWI/SNF-related matrix-associated actin-dependent regulator of chromatin subfamily A member"/>
    <property type="match status" value="1"/>
</dbReference>
<organism evidence="12 13">
    <name type="scientific">Penaeus vannamei</name>
    <name type="common">Whiteleg shrimp</name>
    <name type="synonym">Litopenaeus vannamei</name>
    <dbReference type="NCBI Taxonomy" id="6689"/>
    <lineage>
        <taxon>Eukaryota</taxon>
        <taxon>Metazoa</taxon>
        <taxon>Ecdysozoa</taxon>
        <taxon>Arthropoda</taxon>
        <taxon>Crustacea</taxon>
        <taxon>Multicrustacea</taxon>
        <taxon>Malacostraca</taxon>
        <taxon>Eumalacostraca</taxon>
        <taxon>Eucarida</taxon>
        <taxon>Decapoda</taxon>
        <taxon>Dendrobranchiata</taxon>
        <taxon>Penaeoidea</taxon>
        <taxon>Penaeidae</taxon>
        <taxon>Penaeus</taxon>
    </lineage>
</organism>
<dbReference type="STRING" id="6689.A0A3R7QMG0"/>
<evidence type="ECO:0000259" key="11">
    <source>
        <dbReference type="PROSITE" id="PS51194"/>
    </source>
</evidence>
<evidence type="ECO:0000256" key="6">
    <source>
        <dbReference type="ARBA" id="ARBA00022840"/>
    </source>
</evidence>
<dbReference type="GO" id="GO:0016887">
    <property type="term" value="F:ATP hydrolysis activity"/>
    <property type="evidence" value="ECO:0007669"/>
    <property type="project" value="TreeGrafter"/>
</dbReference>
<evidence type="ECO:0000256" key="7">
    <source>
        <dbReference type="ARBA" id="ARBA00022853"/>
    </source>
</evidence>
<dbReference type="InterPro" id="IPR009057">
    <property type="entry name" value="Homeodomain-like_sf"/>
</dbReference>
<dbReference type="Pfam" id="PF00176">
    <property type="entry name" value="SNF2-rel_dom"/>
    <property type="match status" value="1"/>
</dbReference>
<evidence type="ECO:0000256" key="8">
    <source>
        <dbReference type="ARBA" id="ARBA00023242"/>
    </source>
</evidence>
<dbReference type="CDD" id="cd18793">
    <property type="entry name" value="SF2_C_SNF"/>
    <property type="match status" value="1"/>
</dbReference>
<dbReference type="InterPro" id="IPR044754">
    <property type="entry name" value="Isw1/2_DEXHc"/>
</dbReference>
<dbReference type="InterPro" id="IPR036306">
    <property type="entry name" value="ISWI_HAND-dom_sf"/>
</dbReference>
<dbReference type="AlphaFoldDB" id="A0A3R7QMG0"/>
<dbReference type="GO" id="GO:0042393">
    <property type="term" value="F:histone binding"/>
    <property type="evidence" value="ECO:0007669"/>
    <property type="project" value="TreeGrafter"/>
</dbReference>
<reference evidence="12 13" key="1">
    <citation type="submission" date="2018-04" db="EMBL/GenBank/DDBJ databases">
        <authorList>
            <person name="Zhang X."/>
            <person name="Yuan J."/>
            <person name="Li F."/>
            <person name="Xiang J."/>
        </authorList>
    </citation>
    <scope>NUCLEOTIDE SEQUENCE [LARGE SCALE GENOMIC DNA]</scope>
    <source>
        <tissue evidence="12">Muscle</tissue>
    </source>
</reference>
<dbReference type="InterPro" id="IPR001650">
    <property type="entry name" value="Helicase_C-like"/>
</dbReference>
<feature type="domain" description="Helicase ATP-binding" evidence="10">
    <location>
        <begin position="62"/>
        <end position="227"/>
    </location>
</feature>
<evidence type="ECO:0000256" key="1">
    <source>
        <dbReference type="ARBA" id="ARBA00004123"/>
    </source>
</evidence>
<evidence type="ECO:0000256" key="3">
    <source>
        <dbReference type="ARBA" id="ARBA00022737"/>
    </source>
</evidence>
<keyword evidence="8" id="KW-0539">Nucleus</keyword>
<dbReference type="InterPro" id="IPR038718">
    <property type="entry name" value="SNF2-like_sf"/>
</dbReference>
<dbReference type="OrthoDB" id="5857104at2759"/>
<dbReference type="InterPro" id="IPR015195">
    <property type="entry name" value="SLIDE"/>
</dbReference>
<dbReference type="SUPFAM" id="SSF101224">
    <property type="entry name" value="HAND domain of the nucleosome remodeling ATPase ISWI"/>
    <property type="match status" value="1"/>
</dbReference>
<dbReference type="Pfam" id="PF09110">
    <property type="entry name" value="HAND"/>
    <property type="match status" value="1"/>
</dbReference>
<dbReference type="SMART" id="SM00717">
    <property type="entry name" value="SANT"/>
    <property type="match status" value="1"/>
</dbReference>
<dbReference type="Pfam" id="PF00271">
    <property type="entry name" value="Helicase_C"/>
    <property type="match status" value="1"/>
</dbReference>
<dbReference type="PROSITE" id="PS51192">
    <property type="entry name" value="HELICASE_ATP_BIND_1"/>
    <property type="match status" value="1"/>
</dbReference>
<dbReference type="CDD" id="cd17997">
    <property type="entry name" value="DEXHc_SMARCA1_SMARCA5"/>
    <property type="match status" value="1"/>
</dbReference>
<evidence type="ECO:0000313" key="12">
    <source>
        <dbReference type="EMBL" id="ROT72181.1"/>
    </source>
</evidence>
<dbReference type="FunFam" id="3.40.50.10810:FF:000101">
    <property type="entry name" value="SWI/SNF-related, matrix-associated, actin-dependent regulator of"/>
    <property type="match status" value="1"/>
</dbReference>
<keyword evidence="4" id="KW-0547">Nucleotide-binding</keyword>
<evidence type="ECO:0000313" key="13">
    <source>
        <dbReference type="Proteomes" id="UP000283509"/>
    </source>
</evidence>
<dbReference type="GO" id="GO:0005524">
    <property type="term" value="F:ATP binding"/>
    <property type="evidence" value="ECO:0007669"/>
    <property type="project" value="UniProtKB-KW"/>
</dbReference>
<keyword evidence="7" id="KW-0156">Chromatin regulator</keyword>
<evidence type="ECO:0000259" key="10">
    <source>
        <dbReference type="PROSITE" id="PS51192"/>
    </source>
</evidence>
<comment type="caution">
    <text evidence="12">The sequence shown here is derived from an EMBL/GenBank/DDBJ whole genome shotgun (WGS) entry which is preliminary data.</text>
</comment>
<dbReference type="SUPFAM" id="SSF46689">
    <property type="entry name" value="Homeodomain-like"/>
    <property type="match status" value="1"/>
</dbReference>
<dbReference type="FunFam" id="3.40.50.300:FF:000082">
    <property type="entry name" value="ISWI chromatin remodeling complex ATPase ISW1"/>
    <property type="match status" value="1"/>
</dbReference>
<evidence type="ECO:0000256" key="9">
    <source>
        <dbReference type="SAM" id="MobiDB-lite"/>
    </source>
</evidence>
<name>A0A3R7QMG0_PENVA</name>
<accession>A0A3R7QMG0</accession>
<keyword evidence="6" id="KW-0067">ATP-binding</keyword>
<dbReference type="SUPFAM" id="SSF52540">
    <property type="entry name" value="P-loop containing nucleoside triphosphate hydrolases"/>
    <property type="match status" value="2"/>
</dbReference>
<protein>
    <submittedName>
        <fullName evidence="12">Putative chromatin-remodeling complex ATPase chain Iswi</fullName>
    </submittedName>
</protein>
<dbReference type="InterPro" id="IPR027417">
    <property type="entry name" value="P-loop_NTPase"/>
</dbReference>
<comment type="subcellular location">
    <subcellularLocation>
        <location evidence="1">Nucleus</location>
    </subcellularLocation>
</comment>
<dbReference type="Proteomes" id="UP000283509">
    <property type="component" value="Unassembled WGS sequence"/>
</dbReference>
<evidence type="ECO:0000256" key="5">
    <source>
        <dbReference type="ARBA" id="ARBA00022801"/>
    </source>
</evidence>
<dbReference type="SMART" id="SM00490">
    <property type="entry name" value="HELICc"/>
    <property type="match status" value="1"/>
</dbReference>
<keyword evidence="3" id="KW-0677">Repeat</keyword>
<sequence>MVFTPTFPCSHRHRMTEQEEDEELLAESNKYAKVITRFEESPSYIINGTMRDYQIRGLNWMIDLYENGINGILADEMGLGKTLQTISLLGYMKHFRNIPGPHMVIVPKSTLRNWENEFKRWCPSLRAVCLIGDQETRATFIREVMMPGEWDVCITSYEMCIREKSVFKKFNWRYMVIDEAHRIKNEKSKLSEIVREFRTTNRLLLTGTPLQNNLHELWALLNFLLPEVFSSSEDFDAWFNTNSCLGDQSLVERLHAVLRPFLLRRLKSDVEKRLLPKKETKVYIQLSKMQREWYTKILMKDIDIVNGAGRTEKMRLQNILMQLRKCCNHVYLFDGAEPGPPYTTDYHLVENSGKMIVLDKLLPKLLEMGSRVLLFSQMTRMLDILEDYSVWRKYSYCRIDGQTSHEDRQRQIDEFNEPDSKKFIFMLSTRAGGLGINLATADIVILYDSDWNPQMDLQAMDRAHRIGQKKQVKVFRFIQENSMEEKLVERAEVKLRLDKMVIQQGRLMDNKSNALAKDEMLAMIRHGANEVFKGKDDEFTDEDIDVILGRGEEKTEELNKKLESMGESSLRQFTLDVPTNSVYQFEGEDYRNKQKAIVGMWIEPPKRERKANYAVDAYFREALRVSEPKAPKAPRPPKQPVVQDFQFFPPRLFELLDKEIYYYRKTVSYKEVEGKTPEEVMEYSAVFWERCSELQDCDRILAQIERGEAKIQRRASIKKALDAKMARYRAPFHQLRISYGTNKGKNYTEEEDRFLVCMLHKLGFDKENVYEELRAAVRSAPQFRFDWFIKSRTALELQRRCNTLITLIERENQELEEKERAERKKGRPKGLYVKSGKRGIGTQDGRGRRKKKVAE</sequence>
<dbReference type="GO" id="GO:0000785">
    <property type="term" value="C:chromatin"/>
    <property type="evidence" value="ECO:0007669"/>
    <property type="project" value="UniProtKB-ARBA"/>
</dbReference>
<dbReference type="GO" id="GO:0034728">
    <property type="term" value="P:nucleosome organization"/>
    <property type="evidence" value="ECO:0007669"/>
    <property type="project" value="TreeGrafter"/>
</dbReference>
<proteinExistence type="inferred from homology"/>
<dbReference type="GO" id="GO:0045944">
    <property type="term" value="P:positive regulation of transcription by RNA polymerase II"/>
    <property type="evidence" value="ECO:0007669"/>
    <property type="project" value="UniProtKB-ARBA"/>
</dbReference>
<dbReference type="Gene3D" id="3.40.50.300">
    <property type="entry name" value="P-loop containing nucleotide triphosphate hydrolases"/>
    <property type="match status" value="1"/>
</dbReference>
<dbReference type="Gene3D" id="3.40.50.10810">
    <property type="entry name" value="Tandem AAA-ATPase domain"/>
    <property type="match status" value="1"/>
</dbReference>
<dbReference type="GO" id="GO:0003677">
    <property type="term" value="F:DNA binding"/>
    <property type="evidence" value="ECO:0007669"/>
    <property type="project" value="InterPro"/>
</dbReference>
<reference evidence="12 13" key="2">
    <citation type="submission" date="2019-01" db="EMBL/GenBank/DDBJ databases">
        <title>The decoding of complex shrimp genome reveals the adaptation for benthos swimmer, frequently molting mechanism and breeding impact on genome.</title>
        <authorList>
            <person name="Sun Y."/>
            <person name="Gao Y."/>
            <person name="Yu Y."/>
        </authorList>
    </citation>
    <scope>NUCLEOTIDE SEQUENCE [LARGE SCALE GENOMIC DNA]</scope>
    <source>
        <tissue evidence="12">Muscle</tissue>
    </source>
</reference>
<evidence type="ECO:0000256" key="4">
    <source>
        <dbReference type="ARBA" id="ARBA00022741"/>
    </source>
</evidence>
<dbReference type="Gene3D" id="1.10.10.60">
    <property type="entry name" value="Homeodomain-like"/>
    <property type="match status" value="2"/>
</dbReference>
<dbReference type="InterPro" id="IPR015194">
    <property type="entry name" value="ISWI_HAND-dom"/>
</dbReference>
<keyword evidence="5" id="KW-0378">Hydrolase</keyword>
<evidence type="ECO:0000256" key="2">
    <source>
        <dbReference type="ARBA" id="ARBA00009687"/>
    </source>
</evidence>
<keyword evidence="13" id="KW-1185">Reference proteome</keyword>
<dbReference type="InterPro" id="IPR014001">
    <property type="entry name" value="Helicase_ATP-bd"/>
</dbReference>
<gene>
    <name evidence="12" type="ORF">C7M84_009424</name>
</gene>
<dbReference type="Pfam" id="PF09111">
    <property type="entry name" value="SLIDE"/>
    <property type="match status" value="1"/>
</dbReference>
<dbReference type="InterPro" id="IPR000330">
    <property type="entry name" value="SNF2_N"/>
</dbReference>
<dbReference type="PANTHER" id="PTHR45623:SF49">
    <property type="entry name" value="SWI_SNF-RELATED MATRIX-ASSOCIATED ACTIN-DEPENDENT REGULATOR OF CHROMATIN SUBFAMILY A MEMBER 5"/>
    <property type="match status" value="1"/>
</dbReference>
<dbReference type="GO" id="GO:0031491">
    <property type="term" value="F:nucleosome binding"/>
    <property type="evidence" value="ECO:0007669"/>
    <property type="project" value="InterPro"/>
</dbReference>
<dbReference type="Gene3D" id="1.20.5.1190">
    <property type="entry name" value="iswi atpase"/>
    <property type="match status" value="1"/>
</dbReference>